<dbReference type="PROSITE" id="PS50048">
    <property type="entry name" value="ZN2_CY6_FUNGAL_2"/>
    <property type="match status" value="1"/>
</dbReference>
<evidence type="ECO:0000256" key="1">
    <source>
        <dbReference type="ARBA" id="ARBA00023242"/>
    </source>
</evidence>
<feature type="domain" description="Zn(2)-C6 fungal-type" evidence="2">
    <location>
        <begin position="19"/>
        <end position="49"/>
    </location>
</feature>
<dbReference type="CDD" id="cd00067">
    <property type="entry name" value="GAL4"/>
    <property type="match status" value="1"/>
</dbReference>
<sequence length="102" mass="11734">MTEPKGANRKKFFKRSKTGCMSCRIARKKCDEIKPSCSLCSRRKLQCVYANQTFKQFVDENGSDLVNAFSNRHFQRSKTGCLSCVKSKKKCDENKPQCDRIP</sequence>
<accession>A0AAV5QZ90</accession>
<dbReference type="Gene3D" id="4.10.240.10">
    <property type="entry name" value="Zn(2)-C6 fungal-type DNA-binding domain"/>
    <property type="match status" value="1"/>
</dbReference>
<evidence type="ECO:0000313" key="3">
    <source>
        <dbReference type="EMBL" id="GMM44301.1"/>
    </source>
</evidence>
<protein>
    <recommendedName>
        <fullName evidence="2">Zn(2)-C6 fungal-type domain-containing protein</fullName>
    </recommendedName>
</protein>
<comment type="caution">
    <text evidence="3">The sequence shown here is derived from an EMBL/GenBank/DDBJ whole genome shotgun (WGS) entry which is preliminary data.</text>
</comment>
<evidence type="ECO:0000313" key="4">
    <source>
        <dbReference type="Proteomes" id="UP001378960"/>
    </source>
</evidence>
<dbReference type="Proteomes" id="UP001378960">
    <property type="component" value="Unassembled WGS sequence"/>
</dbReference>
<gene>
    <name evidence="3" type="ORF">DAPK24_008760</name>
</gene>
<dbReference type="SMART" id="SM00066">
    <property type="entry name" value="GAL4"/>
    <property type="match status" value="1"/>
</dbReference>
<dbReference type="Pfam" id="PF00172">
    <property type="entry name" value="Zn_clus"/>
    <property type="match status" value="1"/>
</dbReference>
<dbReference type="PANTHER" id="PTHR37534:SF46">
    <property type="entry name" value="ZN(II)2CYS6 TRANSCRIPTION FACTOR (EUROFUNG)"/>
    <property type="match status" value="1"/>
</dbReference>
<dbReference type="GO" id="GO:0000981">
    <property type="term" value="F:DNA-binding transcription factor activity, RNA polymerase II-specific"/>
    <property type="evidence" value="ECO:0007669"/>
    <property type="project" value="InterPro"/>
</dbReference>
<keyword evidence="1" id="KW-0539">Nucleus</keyword>
<dbReference type="AlphaFoldDB" id="A0AAV5QZ90"/>
<dbReference type="GO" id="GO:0008270">
    <property type="term" value="F:zinc ion binding"/>
    <property type="evidence" value="ECO:0007669"/>
    <property type="project" value="InterPro"/>
</dbReference>
<name>A0AAV5QZ90_PICKL</name>
<dbReference type="PANTHER" id="PTHR37534">
    <property type="entry name" value="TRANSCRIPTIONAL ACTIVATOR PROTEIN UGA3"/>
    <property type="match status" value="1"/>
</dbReference>
<keyword evidence="4" id="KW-1185">Reference proteome</keyword>
<dbReference type="InterPro" id="IPR036864">
    <property type="entry name" value="Zn2-C6_fun-type_DNA-bd_sf"/>
</dbReference>
<dbReference type="EMBL" id="BTGB01000001">
    <property type="protein sequence ID" value="GMM44301.1"/>
    <property type="molecule type" value="Genomic_DNA"/>
</dbReference>
<proteinExistence type="predicted"/>
<reference evidence="3 4" key="1">
    <citation type="journal article" date="2023" name="Elife">
        <title>Identification of key yeast species and microbe-microbe interactions impacting larval growth of Drosophila in the wild.</title>
        <authorList>
            <person name="Mure A."/>
            <person name="Sugiura Y."/>
            <person name="Maeda R."/>
            <person name="Honda K."/>
            <person name="Sakurai N."/>
            <person name="Takahashi Y."/>
            <person name="Watada M."/>
            <person name="Katoh T."/>
            <person name="Gotoh A."/>
            <person name="Gotoh Y."/>
            <person name="Taniguchi I."/>
            <person name="Nakamura K."/>
            <person name="Hayashi T."/>
            <person name="Katayama T."/>
            <person name="Uemura T."/>
            <person name="Hattori Y."/>
        </authorList>
    </citation>
    <scope>NUCLEOTIDE SEQUENCE [LARGE SCALE GENOMIC DNA]</scope>
    <source>
        <strain evidence="3 4">PK-24</strain>
    </source>
</reference>
<evidence type="ECO:0000259" key="2">
    <source>
        <dbReference type="PROSITE" id="PS50048"/>
    </source>
</evidence>
<dbReference type="SUPFAM" id="SSF57701">
    <property type="entry name" value="Zn2/Cys6 DNA-binding domain"/>
    <property type="match status" value="2"/>
</dbReference>
<dbReference type="PROSITE" id="PS00463">
    <property type="entry name" value="ZN2_CY6_FUNGAL_1"/>
    <property type="match status" value="1"/>
</dbReference>
<organism evidence="3 4">
    <name type="scientific">Pichia kluyveri</name>
    <name type="common">Yeast</name>
    <dbReference type="NCBI Taxonomy" id="36015"/>
    <lineage>
        <taxon>Eukaryota</taxon>
        <taxon>Fungi</taxon>
        <taxon>Dikarya</taxon>
        <taxon>Ascomycota</taxon>
        <taxon>Saccharomycotina</taxon>
        <taxon>Pichiomycetes</taxon>
        <taxon>Pichiales</taxon>
        <taxon>Pichiaceae</taxon>
        <taxon>Pichia</taxon>
    </lineage>
</organism>
<dbReference type="InterPro" id="IPR001138">
    <property type="entry name" value="Zn2Cys6_DnaBD"/>
</dbReference>